<organism evidence="4 5">
    <name type="scientific">Agaricus bisporus var. burnettii</name>
    <dbReference type="NCBI Taxonomy" id="192524"/>
    <lineage>
        <taxon>Eukaryota</taxon>
        <taxon>Fungi</taxon>
        <taxon>Dikarya</taxon>
        <taxon>Basidiomycota</taxon>
        <taxon>Agaricomycotina</taxon>
        <taxon>Agaricomycetes</taxon>
        <taxon>Agaricomycetidae</taxon>
        <taxon>Agaricales</taxon>
        <taxon>Agaricineae</taxon>
        <taxon>Agaricaceae</taxon>
        <taxon>Agaricus</taxon>
    </lineage>
</organism>
<dbReference type="GO" id="GO:0000407">
    <property type="term" value="C:phagophore assembly site"/>
    <property type="evidence" value="ECO:0007669"/>
    <property type="project" value="TreeGrafter"/>
</dbReference>
<dbReference type="GO" id="GO:1990316">
    <property type="term" value="C:Atg1/ULK1 kinase complex"/>
    <property type="evidence" value="ECO:0007669"/>
    <property type="project" value="TreeGrafter"/>
</dbReference>
<evidence type="ECO:0000256" key="2">
    <source>
        <dbReference type="ARBA" id="ARBA00018874"/>
    </source>
</evidence>
<gene>
    <name evidence="4" type="ORF">Agabi119p4_3975</name>
</gene>
<dbReference type="Proteomes" id="UP000629468">
    <property type="component" value="Unassembled WGS sequence"/>
</dbReference>
<dbReference type="Pfam" id="PF07855">
    <property type="entry name" value="ATG101"/>
    <property type="match status" value="1"/>
</dbReference>
<dbReference type="InterPro" id="IPR012445">
    <property type="entry name" value="ATG101"/>
</dbReference>
<comment type="similarity">
    <text evidence="1">Belongs to the ATG101 family.</text>
</comment>
<accession>A0A8H7F5Q3</accession>
<evidence type="ECO:0000313" key="4">
    <source>
        <dbReference type="EMBL" id="KAF7777903.1"/>
    </source>
</evidence>
<keyword evidence="3" id="KW-0072">Autophagy</keyword>
<proteinExistence type="inferred from homology"/>
<evidence type="ECO:0000256" key="3">
    <source>
        <dbReference type="ARBA" id="ARBA00023006"/>
    </source>
</evidence>
<protein>
    <recommendedName>
        <fullName evidence="2">Autophagy-related protein 101</fullName>
    </recommendedName>
</protein>
<sequence length="186" mass="21393">MSNVSPTFPTITIDLGLDRQTFKDVLTGVLHSILFHRLFGLIRPQVFEVLDITMPGVDDPGMEHLIQDKVDTFWRAIQTDTDRRGQIVVTFSMKGPKKSWYQLYQVEEDIPWEQWIINTELRQYRTDQDRQMFYTNLTTALTKSIQTMLSHTSSERGRTAVPPITQSTGISPFPFKITVKVGGEDL</sequence>
<dbReference type="PANTHER" id="PTHR13292:SF0">
    <property type="entry name" value="AUTOPHAGY-RELATED PROTEIN 101"/>
    <property type="match status" value="1"/>
</dbReference>
<dbReference type="AlphaFoldDB" id="A0A8H7F5Q3"/>
<evidence type="ECO:0000313" key="5">
    <source>
        <dbReference type="Proteomes" id="UP000629468"/>
    </source>
</evidence>
<dbReference type="PANTHER" id="PTHR13292">
    <property type="entry name" value="AUTOPHAGY-RELATED PROTEIN 101"/>
    <property type="match status" value="1"/>
</dbReference>
<comment type="caution">
    <text evidence="4">The sequence shown here is derived from an EMBL/GenBank/DDBJ whole genome shotgun (WGS) entry which is preliminary data.</text>
</comment>
<reference evidence="4 5" key="1">
    <citation type="journal article" name="Sci. Rep.">
        <title>Telomere-to-telomere assembled and centromere annotated genomes of the two main subspecies of the button mushroom Agaricus bisporus reveal especially polymorphic chromosome ends.</title>
        <authorList>
            <person name="Sonnenberg A.S.M."/>
            <person name="Sedaghat-Telgerd N."/>
            <person name="Lavrijssen B."/>
            <person name="Ohm R.A."/>
            <person name="Hendrickx P.M."/>
            <person name="Scholtmeijer K."/>
            <person name="Baars J.J.P."/>
            <person name="van Peer A."/>
        </authorList>
    </citation>
    <scope>NUCLEOTIDE SEQUENCE [LARGE SCALE GENOMIC DNA]</scope>
    <source>
        <strain evidence="4 5">H119_p4</strain>
    </source>
</reference>
<dbReference type="GO" id="GO:0000045">
    <property type="term" value="P:autophagosome assembly"/>
    <property type="evidence" value="ECO:0007669"/>
    <property type="project" value="TreeGrafter"/>
</dbReference>
<name>A0A8H7F5Q3_AGABI</name>
<dbReference type="EMBL" id="JABXXO010000005">
    <property type="protein sequence ID" value="KAF7777903.1"/>
    <property type="molecule type" value="Genomic_DNA"/>
</dbReference>
<dbReference type="OMA" id="VCWEIWT"/>
<dbReference type="GO" id="GO:0019901">
    <property type="term" value="F:protein kinase binding"/>
    <property type="evidence" value="ECO:0007669"/>
    <property type="project" value="TreeGrafter"/>
</dbReference>
<evidence type="ECO:0000256" key="1">
    <source>
        <dbReference type="ARBA" id="ARBA00007130"/>
    </source>
</evidence>